<gene>
    <name evidence="1" type="ORF">I6J37_00180</name>
</gene>
<dbReference type="RefSeq" id="WP_103322267.1">
    <property type="nucleotide sequence ID" value="NZ_CAURAE010000006.1"/>
</dbReference>
<accession>A0ABX7HF30</accession>
<dbReference type="InterPro" id="IPR008489">
    <property type="entry name" value="DUF771"/>
</dbReference>
<proteinExistence type="predicted"/>
<protein>
    <submittedName>
        <fullName evidence="1">DUF771 domain-containing protein</fullName>
    </submittedName>
</protein>
<sequence length="76" mass="9507">MYTKTWWSMEDLENETGRNRNWLKARVLKVPRFREEIQNFAHYPINNNDQYRFVGSEMRKFLEDNFKEIFELEEVK</sequence>
<organism evidence="1 2">
    <name type="scientific">Mammaliicoccus vitulinus</name>
    <dbReference type="NCBI Taxonomy" id="71237"/>
    <lineage>
        <taxon>Bacteria</taxon>
        <taxon>Bacillati</taxon>
        <taxon>Bacillota</taxon>
        <taxon>Bacilli</taxon>
        <taxon>Bacillales</taxon>
        <taxon>Staphylococcaceae</taxon>
        <taxon>Mammaliicoccus</taxon>
    </lineage>
</organism>
<evidence type="ECO:0000313" key="2">
    <source>
        <dbReference type="Proteomes" id="UP000627155"/>
    </source>
</evidence>
<dbReference type="Proteomes" id="UP000627155">
    <property type="component" value="Chromosome"/>
</dbReference>
<evidence type="ECO:0000313" key="1">
    <source>
        <dbReference type="EMBL" id="QRO85158.1"/>
    </source>
</evidence>
<reference evidence="1 2" key="1">
    <citation type="submission" date="2021-02" db="EMBL/GenBank/DDBJ databases">
        <title>FDA dAtabase for Regulatory Grade micrObial Sequences (FDA-ARGOS): Supporting development and validation of Infectious Disease Dx tests.</title>
        <authorList>
            <person name="Sproer C."/>
            <person name="Gronow S."/>
            <person name="Severitt S."/>
            <person name="Schroder I."/>
            <person name="Tallon L."/>
            <person name="Sadzewicz L."/>
            <person name="Zhao X."/>
            <person name="Boylan J."/>
            <person name="Ott S."/>
            <person name="Bowen H."/>
            <person name="Vavikolanu K."/>
            <person name="Mehta A."/>
            <person name="Aluvathingal J."/>
            <person name="Nadendla S."/>
            <person name="Lowell S."/>
            <person name="Myers T."/>
            <person name="Yan Y."/>
            <person name="Sichtig H."/>
        </authorList>
    </citation>
    <scope>NUCLEOTIDE SEQUENCE [LARGE SCALE GENOMIC DNA]</scope>
    <source>
        <strain evidence="1 2">FDAARGOS_1207</strain>
    </source>
</reference>
<dbReference type="EMBL" id="CP069486">
    <property type="protein sequence ID" value="QRO85158.1"/>
    <property type="molecule type" value="Genomic_DNA"/>
</dbReference>
<dbReference type="Pfam" id="PF05595">
    <property type="entry name" value="DUF771"/>
    <property type="match status" value="1"/>
</dbReference>
<name>A0ABX7HF30_9STAP</name>
<keyword evidence="2" id="KW-1185">Reference proteome</keyword>